<reference evidence="10" key="1">
    <citation type="submission" date="2016-10" db="EMBL/GenBank/DDBJ databases">
        <authorList>
            <person name="Varghese N."/>
            <person name="Submissions S."/>
        </authorList>
    </citation>
    <scope>NUCLEOTIDE SEQUENCE [LARGE SCALE GENOMIC DNA]</scope>
    <source>
        <strain evidence="10">Gh-67</strain>
    </source>
</reference>
<dbReference type="Proteomes" id="UP000199705">
    <property type="component" value="Unassembled WGS sequence"/>
</dbReference>
<keyword evidence="5" id="KW-0067">ATP-binding</keyword>
<keyword evidence="10" id="KW-1185">Reference proteome</keyword>
<dbReference type="InterPro" id="IPR010737">
    <property type="entry name" value="4-carb_acid_sugar_kinase_N"/>
</dbReference>
<evidence type="ECO:0000259" key="8">
    <source>
        <dbReference type="Pfam" id="PF17042"/>
    </source>
</evidence>
<proteinExistence type="inferred from homology"/>
<dbReference type="InterPro" id="IPR031475">
    <property type="entry name" value="NBD_C"/>
</dbReference>
<keyword evidence="4" id="KW-0418">Kinase</keyword>
<dbReference type="AlphaFoldDB" id="A0A1G7QVU4"/>
<evidence type="ECO:0000256" key="1">
    <source>
        <dbReference type="ARBA" id="ARBA00005715"/>
    </source>
</evidence>
<evidence type="ECO:0000256" key="3">
    <source>
        <dbReference type="ARBA" id="ARBA00022741"/>
    </source>
</evidence>
<dbReference type="InterPro" id="IPR037051">
    <property type="entry name" value="4-carb_acid_sugar_kinase_N_sf"/>
</dbReference>
<evidence type="ECO:0000313" key="10">
    <source>
        <dbReference type="Proteomes" id="UP000199705"/>
    </source>
</evidence>
<evidence type="ECO:0000256" key="5">
    <source>
        <dbReference type="ARBA" id="ARBA00022840"/>
    </source>
</evidence>
<dbReference type="GO" id="GO:0005524">
    <property type="term" value="F:ATP binding"/>
    <property type="evidence" value="ECO:0007669"/>
    <property type="project" value="UniProtKB-KW"/>
</dbReference>
<keyword evidence="2" id="KW-0808">Transferase</keyword>
<dbReference type="Pfam" id="PF17042">
    <property type="entry name" value="NBD_C"/>
    <property type="match status" value="1"/>
</dbReference>
<feature type="domain" description="Four-carbon acid sugar kinase nucleotide binding" evidence="8">
    <location>
        <begin position="302"/>
        <end position="372"/>
    </location>
</feature>
<sequence>MIAVIADDLTGAAELAGIGLNHGLRTEVSTSVDEHCDADLLIIATDTRSLAVNKATNIVYNLTVQLQRLKPRFLFKKIDSVLRGHIIEELQSQLAASGLKRALIVPGNPHHSKKLIGDTFHYNGQPIHLSDFANDPTFPALSSNIVELLRADESISLIKKEDKFPSTGIIIGAAENEDDLKYWISQTDNNTLLAGSANLFTTLLESLTTPQKVKTTDPETTGRRLFVFGSTFYQGKLNLNDGRHNNIPVHYVPAATICAETSGDNVHGLFASHVASSIIAGNNAIIAINPDFIKDIKVDPILLSHKMAAIVKQVIDHTDLHELLIEGGATAWAILERLNIEKLYPSKLIAPGVIHMRVAGNNQLCLTLKPGSYPWPAPVWATNNYTCI</sequence>
<dbReference type="Gene3D" id="3.40.50.10840">
    <property type="entry name" value="Putative sugar-binding, N-terminal domain"/>
    <property type="match status" value="1"/>
</dbReference>
<accession>A0A1G7QVU4</accession>
<dbReference type="EMBL" id="FNCG01000002">
    <property type="protein sequence ID" value="SDG01790.1"/>
    <property type="molecule type" value="Genomic_DNA"/>
</dbReference>
<gene>
    <name evidence="9" type="ORF">SAMN05192573_10224</name>
</gene>
<keyword evidence="6" id="KW-0119">Carbohydrate metabolism</keyword>
<dbReference type="Pfam" id="PF07005">
    <property type="entry name" value="SBD_N"/>
    <property type="match status" value="1"/>
</dbReference>
<feature type="domain" description="Four-carbon acid sugar kinase N-terminal" evidence="7">
    <location>
        <begin position="2"/>
        <end position="159"/>
    </location>
</feature>
<dbReference type="GO" id="GO:0016301">
    <property type="term" value="F:kinase activity"/>
    <property type="evidence" value="ECO:0007669"/>
    <property type="project" value="UniProtKB-KW"/>
</dbReference>
<dbReference type="STRING" id="551996.SAMN05192573_10224"/>
<keyword evidence="3" id="KW-0547">Nucleotide-binding</keyword>
<dbReference type="RefSeq" id="WP_091162965.1">
    <property type="nucleotide sequence ID" value="NZ_FNCG01000002.1"/>
</dbReference>
<comment type="similarity">
    <text evidence="1">Belongs to the four-carbon acid sugar kinase family.</text>
</comment>
<dbReference type="InterPro" id="IPR042213">
    <property type="entry name" value="NBD_C_sf"/>
</dbReference>
<evidence type="ECO:0000313" key="9">
    <source>
        <dbReference type="EMBL" id="SDG01790.1"/>
    </source>
</evidence>
<organism evidence="9 10">
    <name type="scientific">Mucilaginibacter gossypii</name>
    <dbReference type="NCBI Taxonomy" id="551996"/>
    <lineage>
        <taxon>Bacteria</taxon>
        <taxon>Pseudomonadati</taxon>
        <taxon>Bacteroidota</taxon>
        <taxon>Sphingobacteriia</taxon>
        <taxon>Sphingobacteriales</taxon>
        <taxon>Sphingobacteriaceae</taxon>
        <taxon>Mucilaginibacter</taxon>
    </lineage>
</organism>
<evidence type="ECO:0000256" key="2">
    <source>
        <dbReference type="ARBA" id="ARBA00022679"/>
    </source>
</evidence>
<evidence type="ECO:0000259" key="7">
    <source>
        <dbReference type="Pfam" id="PF07005"/>
    </source>
</evidence>
<name>A0A1G7QVU4_9SPHI</name>
<dbReference type="Gene3D" id="3.40.980.20">
    <property type="entry name" value="Four-carbon acid sugar kinase, nucleotide binding domain"/>
    <property type="match status" value="1"/>
</dbReference>
<evidence type="ECO:0000256" key="4">
    <source>
        <dbReference type="ARBA" id="ARBA00022777"/>
    </source>
</evidence>
<dbReference type="SUPFAM" id="SSF142764">
    <property type="entry name" value="YgbK-like"/>
    <property type="match status" value="1"/>
</dbReference>
<evidence type="ECO:0000256" key="6">
    <source>
        <dbReference type="ARBA" id="ARBA00023277"/>
    </source>
</evidence>
<protein>
    <submittedName>
        <fullName evidence="9">Uncharacterized conserved protein YgbK, DUF1537 family</fullName>
    </submittedName>
</protein>